<evidence type="ECO:0000313" key="2">
    <source>
        <dbReference type="Proteomes" id="UP001265083"/>
    </source>
</evidence>
<sequence>MASKLQHLDSYPFSTERLWAIFTTEQYWHDLVERMNAGHGHVEKVTIAGDTVTVEMNQGIPAEKLPSAVTKIMPGDLRIPRKNTYRLVGDRIVAEIHATVEGAPVPVNVYGTITTSGDPATSDCEAEVSVNLPMFGGKIEKAVVSELVGLLEHERGHTVDWDSENRLT</sequence>
<protein>
    <submittedName>
        <fullName evidence="1">DUF2505 domain-containing protein</fullName>
    </submittedName>
</protein>
<comment type="caution">
    <text evidence="1">The sequence shown here is derived from an EMBL/GenBank/DDBJ whole genome shotgun (WGS) entry which is preliminary data.</text>
</comment>
<reference evidence="1 2" key="1">
    <citation type="submission" date="2023-08" db="EMBL/GenBank/DDBJ databases">
        <title>Bioegradation of LLDPE and BLDPE plastic by marine bacteria from coast plastic debris.</title>
        <authorList>
            <person name="Rong Z."/>
        </authorList>
    </citation>
    <scope>NUCLEOTIDE SEQUENCE [LARGE SCALE GENOMIC DNA]</scope>
    <source>
        <strain evidence="1 2">Z-2</strain>
    </source>
</reference>
<proteinExistence type="predicted"/>
<dbReference type="Proteomes" id="UP001265083">
    <property type="component" value="Unassembled WGS sequence"/>
</dbReference>
<dbReference type="EMBL" id="JAVLUS010000014">
    <property type="protein sequence ID" value="MDS1115435.1"/>
    <property type="molecule type" value="Genomic_DNA"/>
</dbReference>
<dbReference type="RefSeq" id="WP_310951405.1">
    <property type="nucleotide sequence ID" value="NZ_JAVLUS010000014.1"/>
</dbReference>
<evidence type="ECO:0000313" key="1">
    <source>
        <dbReference type="EMBL" id="MDS1115435.1"/>
    </source>
</evidence>
<gene>
    <name evidence="1" type="ORF">RD149_16900</name>
</gene>
<dbReference type="Pfam" id="PF10698">
    <property type="entry name" value="DUF2505"/>
    <property type="match status" value="1"/>
</dbReference>
<dbReference type="InterPro" id="IPR019639">
    <property type="entry name" value="DUF2505"/>
</dbReference>
<keyword evidence="2" id="KW-1185">Reference proteome</keyword>
<name>A0ABU2GWP0_9ACTN</name>
<accession>A0ABU2GWP0</accession>
<organism evidence="1 2">
    <name type="scientific">Gordonia westfalica</name>
    <dbReference type="NCBI Taxonomy" id="158898"/>
    <lineage>
        <taxon>Bacteria</taxon>
        <taxon>Bacillati</taxon>
        <taxon>Actinomycetota</taxon>
        <taxon>Actinomycetes</taxon>
        <taxon>Mycobacteriales</taxon>
        <taxon>Gordoniaceae</taxon>
        <taxon>Gordonia</taxon>
    </lineage>
</organism>